<sequence length="68" mass="7708">MRAQFITASEVAEIMGISRSKAYQIVREMNRELKAQGYLTVAGKCPAQYFKQKFYGFQIPGGERNDGK</sequence>
<dbReference type="Proteomes" id="UP000095746">
    <property type="component" value="Unassembled WGS sequence"/>
</dbReference>
<proteinExistence type="predicted"/>
<reference evidence="1 2" key="1">
    <citation type="submission" date="2015-09" db="EMBL/GenBank/DDBJ databases">
        <authorList>
            <consortium name="Pathogen Informatics"/>
        </authorList>
    </citation>
    <scope>NUCLEOTIDE SEQUENCE [LARGE SCALE GENOMIC DNA]</scope>
    <source>
        <strain evidence="1 2">2789STDY5608854</strain>
    </source>
</reference>
<evidence type="ECO:0000313" key="2">
    <source>
        <dbReference type="Proteomes" id="UP000095746"/>
    </source>
</evidence>
<name>A0A174DLX5_FLAPL</name>
<protein>
    <recommendedName>
        <fullName evidence="3">ICEBs1 excisionase</fullName>
    </recommendedName>
</protein>
<evidence type="ECO:0008006" key="3">
    <source>
        <dbReference type="Google" id="ProtNLM"/>
    </source>
</evidence>
<gene>
    <name evidence="1" type="ORF">ERS852411_01221</name>
</gene>
<dbReference type="AlphaFoldDB" id="A0A174DLX5"/>
<dbReference type="EMBL" id="CYZT01000063">
    <property type="protein sequence ID" value="CUO25198.1"/>
    <property type="molecule type" value="Genomic_DNA"/>
</dbReference>
<organism evidence="1 2">
    <name type="scientific">Flavonifractor plautii</name>
    <name type="common">Fusobacterium plautii</name>
    <dbReference type="NCBI Taxonomy" id="292800"/>
    <lineage>
        <taxon>Bacteria</taxon>
        <taxon>Bacillati</taxon>
        <taxon>Bacillota</taxon>
        <taxon>Clostridia</taxon>
        <taxon>Eubacteriales</taxon>
        <taxon>Oscillospiraceae</taxon>
        <taxon>Flavonifractor</taxon>
    </lineage>
</organism>
<accession>A0A174DLX5</accession>
<evidence type="ECO:0000313" key="1">
    <source>
        <dbReference type="EMBL" id="CUO25198.1"/>
    </source>
</evidence>
<dbReference type="GeneID" id="97208846"/>
<dbReference type="RefSeq" id="WP_021632637.1">
    <property type="nucleotide sequence ID" value="NZ_JADNAN010000069.1"/>
</dbReference>